<dbReference type="Proteomes" id="UP000691718">
    <property type="component" value="Unassembled WGS sequence"/>
</dbReference>
<reference evidence="3" key="1">
    <citation type="submission" date="2021-04" db="EMBL/GenBank/DDBJ databases">
        <authorList>
            <person name="Tunstrom K."/>
        </authorList>
    </citation>
    <scope>NUCLEOTIDE SEQUENCE</scope>
</reference>
<organism evidence="3 4">
    <name type="scientific">Parnassius apollo</name>
    <name type="common">Apollo butterfly</name>
    <name type="synonym">Papilio apollo</name>
    <dbReference type="NCBI Taxonomy" id="110799"/>
    <lineage>
        <taxon>Eukaryota</taxon>
        <taxon>Metazoa</taxon>
        <taxon>Ecdysozoa</taxon>
        <taxon>Arthropoda</taxon>
        <taxon>Hexapoda</taxon>
        <taxon>Insecta</taxon>
        <taxon>Pterygota</taxon>
        <taxon>Neoptera</taxon>
        <taxon>Endopterygota</taxon>
        <taxon>Lepidoptera</taxon>
        <taxon>Glossata</taxon>
        <taxon>Ditrysia</taxon>
        <taxon>Papilionoidea</taxon>
        <taxon>Papilionidae</taxon>
        <taxon>Parnassiinae</taxon>
        <taxon>Parnassini</taxon>
        <taxon>Parnassius</taxon>
        <taxon>Parnassius</taxon>
    </lineage>
</organism>
<feature type="chain" id="PRO_5035881436" evidence="2">
    <location>
        <begin position="19"/>
        <end position="304"/>
    </location>
</feature>
<keyword evidence="2" id="KW-0732">Signal</keyword>
<proteinExistence type="predicted"/>
<sequence length="304" mass="32447">MERQTALVTLVLVASTAAAPSPWQLGGFLRSPLTLPPYLAQNPGSYLSFGSEPCYSPEPSLEPCIPPYPEPCIPPYLEKPPGPLPRPSQLDRTLPTPTPGGNGPIGVVISKSNIPERLRLAGFQVVQVPGGLFYITQSRPVLIQSSPILVRPAPLRPITPAAITVQPPQQPPIVPPRIVVRPAPLPPITLPPIRVRLPRPDPIQPKPVVVRPSKPAPIQPPPITVTQSRPAPINPPPIFIRQPTPSTVQPPTICIPTSALFKGETGIRYPGVPEPCIQYPSVPEPCSVPCPGPCSCPYCSSPCP</sequence>
<feature type="region of interest" description="Disordered" evidence="1">
    <location>
        <begin position="206"/>
        <end position="231"/>
    </location>
</feature>
<feature type="signal peptide" evidence="2">
    <location>
        <begin position="1"/>
        <end position="18"/>
    </location>
</feature>
<evidence type="ECO:0000313" key="3">
    <source>
        <dbReference type="EMBL" id="CAG4980684.1"/>
    </source>
</evidence>
<gene>
    <name evidence="3" type="ORF">PAPOLLO_LOCUS10101</name>
</gene>
<protein>
    <submittedName>
        <fullName evidence="3">(apollo) hypothetical protein</fullName>
    </submittedName>
</protein>
<feature type="compositionally biased region" description="Pro residues" evidence="1">
    <location>
        <begin position="214"/>
        <end position="223"/>
    </location>
</feature>
<evidence type="ECO:0000256" key="1">
    <source>
        <dbReference type="SAM" id="MobiDB-lite"/>
    </source>
</evidence>
<dbReference type="OrthoDB" id="7488416at2759"/>
<keyword evidence="4" id="KW-1185">Reference proteome</keyword>
<dbReference type="EMBL" id="CAJQZP010000714">
    <property type="protein sequence ID" value="CAG4980684.1"/>
    <property type="molecule type" value="Genomic_DNA"/>
</dbReference>
<accession>A0A8S3WTE4</accession>
<feature type="region of interest" description="Disordered" evidence="1">
    <location>
        <begin position="79"/>
        <end position="106"/>
    </location>
</feature>
<dbReference type="AlphaFoldDB" id="A0A8S3WTE4"/>
<evidence type="ECO:0000256" key="2">
    <source>
        <dbReference type="SAM" id="SignalP"/>
    </source>
</evidence>
<evidence type="ECO:0000313" key="4">
    <source>
        <dbReference type="Proteomes" id="UP000691718"/>
    </source>
</evidence>
<name>A0A8S3WTE4_PARAO</name>
<comment type="caution">
    <text evidence="3">The sequence shown here is derived from an EMBL/GenBank/DDBJ whole genome shotgun (WGS) entry which is preliminary data.</text>
</comment>